<organism evidence="2 3">
    <name type="scientific">Portunus trituberculatus</name>
    <name type="common">Swimming crab</name>
    <name type="synonym">Neptunus trituberculatus</name>
    <dbReference type="NCBI Taxonomy" id="210409"/>
    <lineage>
        <taxon>Eukaryota</taxon>
        <taxon>Metazoa</taxon>
        <taxon>Ecdysozoa</taxon>
        <taxon>Arthropoda</taxon>
        <taxon>Crustacea</taxon>
        <taxon>Multicrustacea</taxon>
        <taxon>Malacostraca</taxon>
        <taxon>Eumalacostraca</taxon>
        <taxon>Eucarida</taxon>
        <taxon>Decapoda</taxon>
        <taxon>Pleocyemata</taxon>
        <taxon>Brachyura</taxon>
        <taxon>Eubrachyura</taxon>
        <taxon>Portunoidea</taxon>
        <taxon>Portunidae</taxon>
        <taxon>Portuninae</taxon>
        <taxon>Portunus</taxon>
    </lineage>
</organism>
<keyword evidence="3" id="KW-1185">Reference proteome</keyword>
<proteinExistence type="predicted"/>
<evidence type="ECO:0000313" key="3">
    <source>
        <dbReference type="Proteomes" id="UP000324222"/>
    </source>
</evidence>
<reference evidence="2 3" key="1">
    <citation type="submission" date="2019-05" db="EMBL/GenBank/DDBJ databases">
        <title>Another draft genome of Portunus trituberculatus and its Hox gene families provides insights of decapod evolution.</title>
        <authorList>
            <person name="Jeong J.-H."/>
            <person name="Song I."/>
            <person name="Kim S."/>
            <person name="Choi T."/>
            <person name="Kim D."/>
            <person name="Ryu S."/>
            <person name="Kim W."/>
        </authorList>
    </citation>
    <scope>NUCLEOTIDE SEQUENCE [LARGE SCALE GENOMIC DNA]</scope>
    <source>
        <tissue evidence="2">Muscle</tissue>
    </source>
</reference>
<evidence type="ECO:0000256" key="1">
    <source>
        <dbReference type="SAM" id="MobiDB-lite"/>
    </source>
</evidence>
<accession>A0A5B7HN11</accession>
<sequence>MVLGYGSAWLVLPSLPSLAKVQRVPVTNLSSPDNEHADRTLSHSLLGVGGGGGGRVKGKEGREGRGCKLREGIT</sequence>
<comment type="caution">
    <text evidence="2">The sequence shown here is derived from an EMBL/GenBank/DDBJ whole genome shotgun (WGS) entry which is preliminary data.</text>
</comment>
<feature type="compositionally biased region" description="Basic and acidic residues" evidence="1">
    <location>
        <begin position="57"/>
        <end position="74"/>
    </location>
</feature>
<gene>
    <name evidence="2" type="ORF">E2C01_068688</name>
</gene>
<feature type="region of interest" description="Disordered" evidence="1">
    <location>
        <begin position="28"/>
        <end position="74"/>
    </location>
</feature>
<evidence type="ECO:0000313" key="2">
    <source>
        <dbReference type="EMBL" id="MPC74331.1"/>
    </source>
</evidence>
<dbReference type="AlphaFoldDB" id="A0A5B7HN11"/>
<dbReference type="EMBL" id="VSRR010038718">
    <property type="protein sequence ID" value="MPC74331.1"/>
    <property type="molecule type" value="Genomic_DNA"/>
</dbReference>
<dbReference type="Proteomes" id="UP000324222">
    <property type="component" value="Unassembled WGS sequence"/>
</dbReference>
<name>A0A5B7HN11_PORTR</name>
<protein>
    <submittedName>
        <fullName evidence="2">Uncharacterized protein</fullName>
    </submittedName>
</protein>